<keyword evidence="5" id="KW-0949">S-adenosyl-L-methionine</keyword>
<gene>
    <name evidence="8" type="ORF">BacF7301_00645</name>
</gene>
<protein>
    <recommendedName>
        <fullName evidence="2">site-specific DNA-methyltransferase (cytosine-N(4)-specific)</fullName>
        <ecNumber evidence="2">2.1.1.113</ecNumber>
    </recommendedName>
</protein>
<evidence type="ECO:0000256" key="2">
    <source>
        <dbReference type="ARBA" id="ARBA00012185"/>
    </source>
</evidence>
<dbReference type="SUPFAM" id="SSF53335">
    <property type="entry name" value="S-adenosyl-L-methionine-dependent methyltransferases"/>
    <property type="match status" value="1"/>
</dbReference>
<dbReference type="RefSeq" id="WP_167959510.1">
    <property type="nucleotide sequence ID" value="NZ_CP050831.1"/>
</dbReference>
<sequence length="440" mass="50858">MAILERKIKRNIKSISSEVLNGTNYSRSDFARSLLNYPAMMVPSVQEPIIEELAEVLNNEVSLLDPFMGASNTLVTGMKYGMNVFGQDINPLSLLLSQVKTSYYSKEELDEAEARIINHINTDQSYTVEINFTNIDKWFTKNVQIDLSKIFRAISKESIIRIRKFFWIVLAEVIRLTSNDRTSTFKMHMRSLEDIKSREVSAIKTFTSISKKNIKNISDYITILVQNGHIQNGKYLKEIEVVWGDTNKEIRTDKSFNLLVTSPPYGDNQTTVTYGQFSYLPLQWIPVHDIDNSIDINYLENAQIIDTKSLGGQARSNIKDLEELMFNKSRSLKKFVTQFKDTERKKAEKVTRFIYDLNKSIDNMLPKMEKDSFMVWTIGNRNVNKQIVQNDLILKELLASKGVKIFTNLEREILSKRMPGRNNFSDTMSKEKILIFKKTE</sequence>
<evidence type="ECO:0000256" key="3">
    <source>
        <dbReference type="ARBA" id="ARBA00022603"/>
    </source>
</evidence>
<dbReference type="PROSITE" id="PS00093">
    <property type="entry name" value="N4_MTASE"/>
    <property type="match status" value="1"/>
</dbReference>
<evidence type="ECO:0000256" key="1">
    <source>
        <dbReference type="ARBA" id="ARBA00010203"/>
    </source>
</evidence>
<name>A0A6H0KH88_9BACE</name>
<comment type="catalytic activity">
    <reaction evidence="7">
        <text>a 2'-deoxycytidine in DNA + S-adenosyl-L-methionine = an N(4)-methyl-2'-deoxycytidine in DNA + S-adenosyl-L-homocysteine + H(+)</text>
        <dbReference type="Rhea" id="RHEA:16857"/>
        <dbReference type="Rhea" id="RHEA-COMP:11369"/>
        <dbReference type="Rhea" id="RHEA-COMP:13674"/>
        <dbReference type="ChEBI" id="CHEBI:15378"/>
        <dbReference type="ChEBI" id="CHEBI:57856"/>
        <dbReference type="ChEBI" id="CHEBI:59789"/>
        <dbReference type="ChEBI" id="CHEBI:85452"/>
        <dbReference type="ChEBI" id="CHEBI:137933"/>
        <dbReference type="EC" id="2.1.1.113"/>
    </reaction>
</comment>
<dbReference type="GO" id="GO:0015667">
    <property type="term" value="F:site-specific DNA-methyltransferase (cytosine-N4-specific) activity"/>
    <property type="evidence" value="ECO:0007669"/>
    <property type="project" value="UniProtKB-EC"/>
</dbReference>
<evidence type="ECO:0000256" key="7">
    <source>
        <dbReference type="ARBA" id="ARBA00049120"/>
    </source>
</evidence>
<dbReference type="EC" id="2.1.1.113" evidence="2"/>
<evidence type="ECO:0000313" key="9">
    <source>
        <dbReference type="Proteomes" id="UP000501780"/>
    </source>
</evidence>
<dbReference type="REBASE" id="389869">
    <property type="entry name" value="M.Bsp7301ORF645P"/>
</dbReference>
<dbReference type="InterPro" id="IPR017985">
    <property type="entry name" value="MeTrfase_CN4_CS"/>
</dbReference>
<dbReference type="GO" id="GO:0009307">
    <property type="term" value="P:DNA restriction-modification system"/>
    <property type="evidence" value="ECO:0007669"/>
    <property type="project" value="UniProtKB-KW"/>
</dbReference>
<accession>A0A6H0KH88</accession>
<evidence type="ECO:0000313" key="8">
    <source>
        <dbReference type="EMBL" id="QIU92752.1"/>
    </source>
</evidence>
<evidence type="ECO:0000256" key="5">
    <source>
        <dbReference type="ARBA" id="ARBA00022691"/>
    </source>
</evidence>
<evidence type="ECO:0000256" key="4">
    <source>
        <dbReference type="ARBA" id="ARBA00022679"/>
    </source>
</evidence>
<keyword evidence="6" id="KW-0680">Restriction system</keyword>
<keyword evidence="4" id="KW-0808">Transferase</keyword>
<proteinExistence type="inferred from homology"/>
<dbReference type="Gene3D" id="3.40.50.150">
    <property type="entry name" value="Vaccinia Virus protein VP39"/>
    <property type="match status" value="2"/>
</dbReference>
<dbReference type="KEGG" id="bfc:BacF7301_00645"/>
<dbReference type="EMBL" id="CP050831">
    <property type="protein sequence ID" value="QIU92752.1"/>
    <property type="molecule type" value="Genomic_DNA"/>
</dbReference>
<keyword evidence="3" id="KW-0489">Methyltransferase</keyword>
<organism evidence="8 9">
    <name type="scientific">Bacteroides faecium</name>
    <dbReference type="NCBI Taxonomy" id="2715212"/>
    <lineage>
        <taxon>Bacteria</taxon>
        <taxon>Pseudomonadati</taxon>
        <taxon>Bacteroidota</taxon>
        <taxon>Bacteroidia</taxon>
        <taxon>Bacteroidales</taxon>
        <taxon>Bacteroidaceae</taxon>
        <taxon>Bacteroides</taxon>
    </lineage>
</organism>
<dbReference type="GO" id="GO:0003677">
    <property type="term" value="F:DNA binding"/>
    <property type="evidence" value="ECO:0007669"/>
    <property type="project" value="InterPro"/>
</dbReference>
<comment type="similarity">
    <text evidence="1">Belongs to the N(4)/N(6)-methyltransferase family. N(4) subfamily.</text>
</comment>
<keyword evidence="9" id="KW-1185">Reference proteome</keyword>
<dbReference type="GO" id="GO:0032259">
    <property type="term" value="P:methylation"/>
    <property type="evidence" value="ECO:0007669"/>
    <property type="project" value="UniProtKB-KW"/>
</dbReference>
<reference evidence="8 9" key="1">
    <citation type="submission" date="2020-03" db="EMBL/GenBank/DDBJ databases">
        <title>Genomic analysis of Bacteroides faecium CBA7301.</title>
        <authorList>
            <person name="Kim J."/>
            <person name="Roh S.W."/>
        </authorList>
    </citation>
    <scope>NUCLEOTIDE SEQUENCE [LARGE SCALE GENOMIC DNA]</scope>
    <source>
        <strain evidence="8 9">CBA7301</strain>
    </source>
</reference>
<evidence type="ECO:0000256" key="6">
    <source>
        <dbReference type="ARBA" id="ARBA00022747"/>
    </source>
</evidence>
<dbReference type="AlphaFoldDB" id="A0A6H0KH88"/>
<dbReference type="InterPro" id="IPR029063">
    <property type="entry name" value="SAM-dependent_MTases_sf"/>
</dbReference>
<dbReference type="Proteomes" id="UP000501780">
    <property type="component" value="Chromosome"/>
</dbReference>